<dbReference type="AlphaFoldDB" id="A0A023PRN0"/>
<protein>
    <recommendedName>
        <fullName evidence="1">DUF4123 domain-containing protein</fullName>
    </recommendedName>
</protein>
<accession>A0A023PRN0</accession>
<reference evidence="2" key="1">
    <citation type="journal article" date="2014" name="Nat. Commun.">
        <title>The Vibrio cholerae type VI secretion system employs diverse effector modules for intraspecific competition.</title>
        <authorList>
            <person name="Unterweger D."/>
            <person name="Miyata S.T."/>
            <person name="Bachmann V."/>
            <person name="Brooks T.M."/>
            <person name="Mullins T."/>
            <person name="Kostiuk B."/>
            <person name="Provenzano D."/>
            <person name="Pukatzki S."/>
        </authorList>
    </citation>
    <scope>NUCLEOTIDE SEQUENCE</scope>
    <source>
        <strain evidence="2">DL4215</strain>
    </source>
</reference>
<dbReference type="EMBL" id="KF228949">
    <property type="protein sequence ID" value="AHX36900.1"/>
    <property type="molecule type" value="Genomic_DNA"/>
</dbReference>
<dbReference type="Pfam" id="PF13503">
    <property type="entry name" value="DUF4123"/>
    <property type="match status" value="1"/>
</dbReference>
<proteinExistence type="predicted"/>
<organism evidence="2">
    <name type="scientific">Vibrio cholerae</name>
    <dbReference type="NCBI Taxonomy" id="666"/>
    <lineage>
        <taxon>Bacteria</taxon>
        <taxon>Pseudomonadati</taxon>
        <taxon>Pseudomonadota</taxon>
        <taxon>Gammaproteobacteria</taxon>
        <taxon>Vibrionales</taxon>
        <taxon>Vibrionaceae</taxon>
        <taxon>Vibrio</taxon>
    </lineage>
</organism>
<evidence type="ECO:0000259" key="1">
    <source>
        <dbReference type="Pfam" id="PF13503"/>
    </source>
</evidence>
<sequence length="276" mass="31913">MATHYCLVENGMEKMLLQWLSEQTSNVYWLADHSTFKQAVANNSGIVFDGTQVVFHGETFAPVMSLSPWLIPVSDKVLALPDELLQQGIFLTSHSSTSELLSHLQSLLIAALEGEEVLFRFYDRQVIVPMLDAMRDLERNDFLGPVEKLAAVKQGVFQEWGNTRSFEFIYQPAPWWKIQPYHLMPLYRTEVHAQVLERRFWEKLPYVMEQLDEPQQSIKTILDEAKQANLGHDNAEYLVLNHLWKASLATLEQMSDALHLNQQELQEIMQIREKLA</sequence>
<name>A0A023PRN0_VIBCL</name>
<feature type="domain" description="DUF4123" evidence="1">
    <location>
        <begin position="27"/>
        <end position="139"/>
    </location>
</feature>
<evidence type="ECO:0000313" key="2">
    <source>
        <dbReference type="EMBL" id="AHX36900.1"/>
    </source>
</evidence>
<dbReference type="InterPro" id="IPR025391">
    <property type="entry name" value="DUF4123"/>
</dbReference>